<evidence type="ECO:0000313" key="7">
    <source>
        <dbReference type="Proteomes" id="UP000243588"/>
    </source>
</evidence>
<gene>
    <name evidence="6" type="ORF">SAMN05421818_12714</name>
</gene>
<reference evidence="7" key="1">
    <citation type="submission" date="2016-10" db="EMBL/GenBank/DDBJ databases">
        <authorList>
            <person name="Varghese N."/>
            <person name="Submissions S."/>
        </authorList>
    </citation>
    <scope>NUCLEOTIDE SEQUENCE [LARGE SCALE GENOMIC DNA]</scope>
    <source>
        <strain evidence="7">DSM 23313</strain>
    </source>
</reference>
<dbReference type="InterPro" id="IPR013328">
    <property type="entry name" value="6PGD_dom2"/>
</dbReference>
<dbReference type="Pfam" id="PF14833">
    <property type="entry name" value="NAD_binding_11"/>
    <property type="match status" value="1"/>
</dbReference>
<dbReference type="InterPro" id="IPR008927">
    <property type="entry name" value="6-PGluconate_DH-like_C_sf"/>
</dbReference>
<keyword evidence="2" id="KW-0520">NAD</keyword>
<dbReference type="GO" id="GO:0016491">
    <property type="term" value="F:oxidoreductase activity"/>
    <property type="evidence" value="ECO:0007669"/>
    <property type="project" value="UniProtKB-KW"/>
</dbReference>
<proteinExistence type="predicted"/>
<dbReference type="InterPro" id="IPR051265">
    <property type="entry name" value="HIBADH-related_NP60_sf"/>
</dbReference>
<organism evidence="6 7">
    <name type="scientific">Myroides phaeus</name>
    <dbReference type="NCBI Taxonomy" id="702745"/>
    <lineage>
        <taxon>Bacteria</taxon>
        <taxon>Pseudomonadati</taxon>
        <taxon>Bacteroidota</taxon>
        <taxon>Flavobacteriia</taxon>
        <taxon>Flavobacteriales</taxon>
        <taxon>Flavobacteriaceae</taxon>
        <taxon>Myroides</taxon>
    </lineage>
</organism>
<dbReference type="InterPro" id="IPR015815">
    <property type="entry name" value="HIBADH-related"/>
</dbReference>
<evidence type="ECO:0000313" key="6">
    <source>
        <dbReference type="EMBL" id="SDH93612.1"/>
    </source>
</evidence>
<dbReference type="Pfam" id="PF03446">
    <property type="entry name" value="NAD_binding_2"/>
    <property type="match status" value="1"/>
</dbReference>
<feature type="domain" description="6-phosphogluconate dehydrogenase NADP-binding" evidence="4">
    <location>
        <begin position="5"/>
        <end position="159"/>
    </location>
</feature>
<evidence type="ECO:0000256" key="2">
    <source>
        <dbReference type="ARBA" id="ARBA00023027"/>
    </source>
</evidence>
<dbReference type="InterPro" id="IPR029154">
    <property type="entry name" value="HIBADH-like_NADP-bd"/>
</dbReference>
<evidence type="ECO:0000259" key="4">
    <source>
        <dbReference type="Pfam" id="PF03446"/>
    </source>
</evidence>
<feature type="active site" evidence="3">
    <location>
        <position position="168"/>
    </location>
</feature>
<keyword evidence="7" id="KW-1185">Reference proteome</keyword>
<evidence type="ECO:0000259" key="5">
    <source>
        <dbReference type="Pfam" id="PF14833"/>
    </source>
</evidence>
<dbReference type="RefSeq" id="WP_090410260.1">
    <property type="nucleotide sequence ID" value="NZ_FNDQ01000027.1"/>
</dbReference>
<keyword evidence="1" id="KW-0560">Oxidoreductase</keyword>
<dbReference type="PANTHER" id="PTHR43580:SF2">
    <property type="entry name" value="CYTOKINE-LIKE NUCLEAR FACTOR N-PAC"/>
    <property type="match status" value="1"/>
</dbReference>
<dbReference type="EMBL" id="FNDQ01000027">
    <property type="protein sequence ID" value="SDH93612.1"/>
    <property type="molecule type" value="Genomic_DNA"/>
</dbReference>
<dbReference type="SUPFAM" id="SSF51735">
    <property type="entry name" value="NAD(P)-binding Rossmann-fold domains"/>
    <property type="match status" value="1"/>
</dbReference>
<accession>A0A1G8GGW2</accession>
<dbReference type="GO" id="GO:0051287">
    <property type="term" value="F:NAD binding"/>
    <property type="evidence" value="ECO:0007669"/>
    <property type="project" value="InterPro"/>
</dbReference>
<dbReference type="AlphaFoldDB" id="A0A1G8GGW2"/>
<evidence type="ECO:0000256" key="1">
    <source>
        <dbReference type="ARBA" id="ARBA00023002"/>
    </source>
</evidence>
<dbReference type="Proteomes" id="UP000243588">
    <property type="component" value="Unassembled WGS sequence"/>
</dbReference>
<dbReference type="SUPFAM" id="SSF48179">
    <property type="entry name" value="6-phosphogluconate dehydrogenase C-terminal domain-like"/>
    <property type="match status" value="1"/>
</dbReference>
<dbReference type="Gene3D" id="3.40.50.720">
    <property type="entry name" value="NAD(P)-binding Rossmann-like Domain"/>
    <property type="match status" value="1"/>
</dbReference>
<sequence length="283" mass="30578">MKTTGWIGLGNMGTPMAANLLKAGYKVNIYLRDPSKQSPLLSDGANGLAELNNFIEQTDVIFLTLPNDSITEDTFTRILSTNISGKTFINSSTISPGLAQKLHHAVSVKEGIYIDAPVSGSVKPAIDGTLSFLVGGEQQAYTENIPFFEIMGKHHYYLGQAGSGSKAKLAINYYMSVVVQGLAETVLFAEENGISREMMTAIVNDGACGSGMSKIKTAPILKDEYPAAFPLKFMLKDLRLAQAEGWNTDLINAAEKMFNKASEQGLAEQDLMAVIKAIKEQLN</sequence>
<dbReference type="PIRSF" id="PIRSF000103">
    <property type="entry name" value="HIBADH"/>
    <property type="match status" value="1"/>
</dbReference>
<dbReference type="InterPro" id="IPR036291">
    <property type="entry name" value="NAD(P)-bd_dom_sf"/>
</dbReference>
<evidence type="ECO:0000256" key="3">
    <source>
        <dbReference type="PIRSR" id="PIRSR000103-1"/>
    </source>
</evidence>
<dbReference type="PANTHER" id="PTHR43580">
    <property type="entry name" value="OXIDOREDUCTASE GLYR1-RELATED"/>
    <property type="match status" value="1"/>
</dbReference>
<name>A0A1G8GGW2_9FLAO</name>
<protein>
    <submittedName>
        <fullName evidence="6">3-hydroxyisobutyrate dehydrogenase</fullName>
    </submittedName>
</protein>
<dbReference type="InterPro" id="IPR006115">
    <property type="entry name" value="6PGDH_NADP-bd"/>
</dbReference>
<feature type="domain" description="3-hydroxyisobutyrate dehydrogenase-like NAD-binding" evidence="5">
    <location>
        <begin position="162"/>
        <end position="277"/>
    </location>
</feature>
<dbReference type="GO" id="GO:0050661">
    <property type="term" value="F:NADP binding"/>
    <property type="evidence" value="ECO:0007669"/>
    <property type="project" value="InterPro"/>
</dbReference>
<dbReference type="STRING" id="702745.SAMN05421818_12714"/>
<dbReference type="Gene3D" id="1.10.1040.10">
    <property type="entry name" value="N-(1-d-carboxylethyl)-l-norvaline Dehydrogenase, domain 2"/>
    <property type="match status" value="1"/>
</dbReference>